<dbReference type="Gene3D" id="3.30.300.20">
    <property type="match status" value="1"/>
</dbReference>
<gene>
    <name evidence="1" type="ORF">ENQ20_06835</name>
</gene>
<dbReference type="PANTHER" id="PTHR35368">
    <property type="entry name" value="HYDROPEROXIDE REDUCTASE"/>
    <property type="match status" value="1"/>
</dbReference>
<sequence length="176" mass="19015">MEPDMSALDHYLERKSAVLAQRRADFIASPEKATVRIQARSWVAGETGARPVKMGETLFITDSSPALAGHGLGPTAPEMLLGALASCLVHTYLIQAVLLSIPLESVEVEVHGAVPMGGVVGLPYEKPPQIEEIVYMAHVRSSAPPEAIARMHQAVEETCPVLNTLRFPTKVVRREA</sequence>
<dbReference type="InterPro" id="IPR036102">
    <property type="entry name" value="OsmC/Ohrsf"/>
</dbReference>
<comment type="caution">
    <text evidence="1">The sequence shown here is derived from an EMBL/GenBank/DDBJ whole genome shotgun (WGS) entry which is preliminary data.</text>
</comment>
<dbReference type="InterPro" id="IPR052924">
    <property type="entry name" value="OsmC/Ohr_hydroprdx_reductase"/>
</dbReference>
<protein>
    <submittedName>
        <fullName evidence="1">OsmC family peroxiredoxin</fullName>
    </submittedName>
</protein>
<evidence type="ECO:0000313" key="1">
    <source>
        <dbReference type="EMBL" id="HDX31197.1"/>
    </source>
</evidence>
<dbReference type="Pfam" id="PF02566">
    <property type="entry name" value="OsmC"/>
    <property type="match status" value="1"/>
</dbReference>
<proteinExistence type="predicted"/>
<name>A0A7C1FF45_9CHLR</name>
<dbReference type="PANTHER" id="PTHR35368:SF1">
    <property type="entry name" value="HYDROPEROXIDE REDUCTASE"/>
    <property type="match status" value="1"/>
</dbReference>
<dbReference type="InterPro" id="IPR003718">
    <property type="entry name" value="OsmC/Ohr_fam"/>
</dbReference>
<dbReference type="EMBL" id="DSMG01000077">
    <property type="protein sequence ID" value="HDX31197.1"/>
    <property type="molecule type" value="Genomic_DNA"/>
</dbReference>
<organism evidence="1">
    <name type="scientific">Caldilinea aerophila</name>
    <dbReference type="NCBI Taxonomy" id="133453"/>
    <lineage>
        <taxon>Bacteria</taxon>
        <taxon>Bacillati</taxon>
        <taxon>Chloroflexota</taxon>
        <taxon>Caldilineae</taxon>
        <taxon>Caldilineales</taxon>
        <taxon>Caldilineaceae</taxon>
        <taxon>Caldilinea</taxon>
    </lineage>
</organism>
<reference evidence="1" key="1">
    <citation type="journal article" date="2020" name="mSystems">
        <title>Genome- and Community-Level Interaction Insights into Carbon Utilization and Element Cycling Functions of Hydrothermarchaeota in Hydrothermal Sediment.</title>
        <authorList>
            <person name="Zhou Z."/>
            <person name="Liu Y."/>
            <person name="Xu W."/>
            <person name="Pan J."/>
            <person name="Luo Z.H."/>
            <person name="Li M."/>
        </authorList>
    </citation>
    <scope>NUCLEOTIDE SEQUENCE [LARGE SCALE GENOMIC DNA]</scope>
    <source>
        <strain evidence="1">SpSt-289</strain>
    </source>
</reference>
<accession>A0A7C1FF45</accession>
<dbReference type="AlphaFoldDB" id="A0A7C1FF45"/>
<dbReference type="InterPro" id="IPR015946">
    <property type="entry name" value="KH_dom-like_a/b"/>
</dbReference>
<dbReference type="SUPFAM" id="SSF82784">
    <property type="entry name" value="OsmC-like"/>
    <property type="match status" value="1"/>
</dbReference>